<evidence type="ECO:0000256" key="2">
    <source>
        <dbReference type="ARBA" id="ARBA00022692"/>
    </source>
</evidence>
<evidence type="ECO:0000256" key="8">
    <source>
        <dbReference type="SAM" id="SignalP"/>
    </source>
</evidence>
<dbReference type="GO" id="GO:0006816">
    <property type="term" value="P:calcium ion transport"/>
    <property type="evidence" value="ECO:0007669"/>
    <property type="project" value="TreeGrafter"/>
</dbReference>
<dbReference type="PANTHER" id="PTHR46730">
    <property type="entry name" value="POLYCYSTIN-1"/>
    <property type="match status" value="1"/>
</dbReference>
<gene>
    <name evidence="11" type="primary">LOC115626579</name>
</gene>
<feature type="transmembrane region" description="Helical" evidence="7">
    <location>
        <begin position="1092"/>
        <end position="1111"/>
    </location>
</feature>
<evidence type="ECO:0000313" key="10">
    <source>
        <dbReference type="Proteomes" id="UP000504634"/>
    </source>
</evidence>
<dbReference type="InterPro" id="IPR036392">
    <property type="entry name" value="PLAT/LH2_dom_sf"/>
</dbReference>
<comment type="caution">
    <text evidence="6">Lacks conserved residue(s) required for the propagation of feature annotation.</text>
</comment>
<evidence type="ECO:0000313" key="11">
    <source>
        <dbReference type="RefSeq" id="XP_030377820.1"/>
    </source>
</evidence>
<keyword evidence="5 7" id="KW-0472">Membrane</keyword>
<evidence type="ECO:0000256" key="5">
    <source>
        <dbReference type="ARBA" id="ARBA00023136"/>
    </source>
</evidence>
<keyword evidence="2 7" id="KW-0812">Transmembrane</keyword>
<evidence type="ECO:0000256" key="6">
    <source>
        <dbReference type="PROSITE-ProRule" id="PRU00152"/>
    </source>
</evidence>
<keyword evidence="8" id="KW-0732">Signal</keyword>
<dbReference type="Pfam" id="PF02010">
    <property type="entry name" value="REJ"/>
    <property type="match status" value="1"/>
</dbReference>
<dbReference type="InterPro" id="IPR002859">
    <property type="entry name" value="PKD/REJ-like"/>
</dbReference>
<accession>A0A6J2TQN5</accession>
<keyword evidence="3" id="KW-0677">Repeat</keyword>
<proteinExistence type="predicted"/>
<sequence length="1375" mass="160317">MLLLKLLLLLIGVCTAKGLDADEDEQPFHNYHVFANSHQNRGFARILTTIEKMSSIWFTTRVYINNRRLVDYFQTNLSEPLEPLLWYRSKNLTETLLFFGITSVKKLPYTQCYYHVSNAYFFNDGFRNVSSRITLEGNSKRFFIVHTSMYVTTREKSSKLCTPFFTFPRCFNISQPLVYDTATVLVLRAEFERHCPLDKYTTYTWTLHDSTEDVLLDFLGGTLVPEIKIGKYKLNIHQQSKYTRCVLLRLNVRIIGRSMPLVARCYLALAAQRLIASIRGGAFRHVFLGKTIKVSGLPSRDLSLSPFANQHLIYNWSCECHHRQIIRTCKEDMGTNMTFKIPAYSQPHGQDCYVSLMVQSTFDPVRAGVAKQIIKFTRSRRTVHVNILCETNCAGNKYSADQIVHLKAKCVRCHGMKVFNWTWRFEEEIIAENTNRLIYEIPYTVNRQVNIRVDIQAKKWDSDDGKWLYYHGRTWVILERNQGPIDSICQIEPQSGTALETTFDFKCQAGQTRFRPMQYCISVRGLLIEDCKKDENFKMRLPATKNLNVKACDPYNVCQNVKVDVNVEPFPYESSESSFDSAIKLIRRWLEYADWQRAFLIIYQLVREFDTKERLLQITDAMSVYLPQAAFQVAHVARIAREITVTVAPFNDMEAMLVARLLGIVAHALELIIANNELDSLMEEYYNVMVDDLLDIVDYFYHEWEFIPDAQCHAEAQSCLNIDIYGNRHEQMHLLHPHHLEIVNNWMHAHWKLSSCAFLLGMGTAQRLKPGEGFVVMQRNTFTMQMEAFDIEEKTSLHLTSKNLMHEVLLSEEFINDVRERLNTTEILISMRSANQSQFWWYPEQESQTQVLVVNIYSSRKIWERTWKLNVPIRFISKFRIDEQNTENTTDSNFTRKARQAGFDEPEPVAENVVNDNVHNSEEIRMYHADVLGHAILGITFTHVDIDYQVLLRSTYVPKLEDMDQKDATCLISSSKNTSSVLLFRNLCNESRRVYIYLRAANRKEPWDEYQTGGATFTFSTEIRFCRLWAFTRPEPDWQNTACIPEMNKSVTDGIQCECDYVSAFDADASPIIVTTMKPKCHLEQPKVERNYQMIGFYIFITAVAILYLYINMQSAMEHDKRLYVEQRRTGKPCRRGDIIVKFTFGGRYNAGTSANLIFSFISARGTFDFVVYQNPLIHHFDRNTTITFRLQRELVQLPARLALGHDNTGIYPHYYCRNVVVHDMLTGHTQNFRFMCWLRGTPTDNNYMRARLLIRDKQTPKDAFSWKLRFAMSMENYMGNWYLFQPIIGPWRYGIGQRSLTRWERSCIFICKMFITLSVVVIYFGKSVSIDCDPNRKKYNDVDMVIGLCFVCFFISSAVQVVLELLLRFITYSD</sequence>
<dbReference type="Gene3D" id="2.60.60.20">
    <property type="entry name" value="PLAT/LH2 domain"/>
    <property type="match status" value="1"/>
</dbReference>
<feature type="domain" description="PLAT" evidence="9">
    <location>
        <begin position="1137"/>
        <end position="1253"/>
    </location>
</feature>
<evidence type="ECO:0000256" key="1">
    <source>
        <dbReference type="ARBA" id="ARBA00004370"/>
    </source>
</evidence>
<dbReference type="Pfam" id="PF01477">
    <property type="entry name" value="PLAT"/>
    <property type="match status" value="1"/>
</dbReference>
<feature type="signal peptide" evidence="8">
    <location>
        <begin position="1"/>
        <end position="16"/>
    </location>
</feature>
<dbReference type="PROSITE" id="PS50095">
    <property type="entry name" value="PLAT"/>
    <property type="match status" value="1"/>
</dbReference>
<dbReference type="GO" id="GO:0005886">
    <property type="term" value="C:plasma membrane"/>
    <property type="evidence" value="ECO:0007669"/>
    <property type="project" value="TreeGrafter"/>
</dbReference>
<dbReference type="SUPFAM" id="SSF49723">
    <property type="entry name" value="Lipase/lipooxygenase domain (PLAT/LH2 domain)"/>
    <property type="match status" value="1"/>
</dbReference>
<feature type="transmembrane region" description="Helical" evidence="7">
    <location>
        <begin position="1346"/>
        <end position="1368"/>
    </location>
</feature>
<dbReference type="OrthoDB" id="2121937at2759"/>
<dbReference type="RefSeq" id="XP_030377820.1">
    <property type="nucleotide sequence ID" value="XM_030521960.1"/>
</dbReference>
<keyword evidence="10" id="KW-1185">Reference proteome</keyword>
<comment type="subcellular location">
    <subcellularLocation>
        <location evidence="1">Membrane</location>
    </subcellularLocation>
</comment>
<dbReference type="GO" id="GO:0005261">
    <property type="term" value="F:monoatomic cation channel activity"/>
    <property type="evidence" value="ECO:0007669"/>
    <property type="project" value="TreeGrafter"/>
</dbReference>
<dbReference type="Proteomes" id="UP000504634">
    <property type="component" value="Unplaced"/>
</dbReference>
<evidence type="ECO:0000256" key="3">
    <source>
        <dbReference type="ARBA" id="ARBA00022737"/>
    </source>
</evidence>
<organism evidence="10 11">
    <name type="scientific">Drosophila lebanonensis</name>
    <name type="common">Fruit fly</name>
    <name type="synonym">Scaptodrosophila lebanonensis</name>
    <dbReference type="NCBI Taxonomy" id="7225"/>
    <lineage>
        <taxon>Eukaryota</taxon>
        <taxon>Metazoa</taxon>
        <taxon>Ecdysozoa</taxon>
        <taxon>Arthropoda</taxon>
        <taxon>Hexapoda</taxon>
        <taxon>Insecta</taxon>
        <taxon>Pterygota</taxon>
        <taxon>Neoptera</taxon>
        <taxon>Endopterygota</taxon>
        <taxon>Diptera</taxon>
        <taxon>Brachycera</taxon>
        <taxon>Muscomorpha</taxon>
        <taxon>Ephydroidea</taxon>
        <taxon>Drosophilidae</taxon>
        <taxon>Scaptodrosophila</taxon>
    </lineage>
</organism>
<reference evidence="11" key="1">
    <citation type="submission" date="2025-08" db="UniProtKB">
        <authorList>
            <consortium name="RefSeq"/>
        </authorList>
    </citation>
    <scope>IDENTIFICATION</scope>
    <source>
        <strain evidence="11">11010-0011.00</strain>
        <tissue evidence="11">Whole body</tissue>
    </source>
</reference>
<name>A0A6J2TQN5_DROLE</name>
<feature type="chain" id="PRO_5026679357" evidence="8">
    <location>
        <begin position="17"/>
        <end position="1375"/>
    </location>
</feature>
<dbReference type="PANTHER" id="PTHR46730:SF1">
    <property type="entry name" value="PLAT DOMAIN-CONTAINING PROTEIN"/>
    <property type="match status" value="1"/>
</dbReference>
<protein>
    <submittedName>
        <fullName evidence="11">Uncharacterized protein LOC115626579</fullName>
    </submittedName>
</protein>
<evidence type="ECO:0000259" key="9">
    <source>
        <dbReference type="PROSITE" id="PS50095"/>
    </source>
</evidence>
<evidence type="ECO:0000256" key="4">
    <source>
        <dbReference type="ARBA" id="ARBA00022989"/>
    </source>
</evidence>
<feature type="transmembrane region" description="Helical" evidence="7">
    <location>
        <begin position="1308"/>
        <end position="1326"/>
    </location>
</feature>
<evidence type="ECO:0000256" key="7">
    <source>
        <dbReference type="SAM" id="Phobius"/>
    </source>
</evidence>
<dbReference type="GeneID" id="115626579"/>
<keyword evidence="4 7" id="KW-1133">Transmembrane helix</keyword>
<dbReference type="InterPro" id="IPR001024">
    <property type="entry name" value="PLAT/LH2_dom"/>
</dbReference>